<protein>
    <submittedName>
        <fullName evidence="1">Uncharacterized protein</fullName>
    </submittedName>
</protein>
<accession>A0AAP0E6E8</accession>
<comment type="caution">
    <text evidence="1">The sequence shown here is derived from an EMBL/GenBank/DDBJ whole genome shotgun (WGS) entry which is preliminary data.</text>
</comment>
<keyword evidence="2" id="KW-1185">Reference proteome</keyword>
<evidence type="ECO:0000313" key="2">
    <source>
        <dbReference type="Proteomes" id="UP001420932"/>
    </source>
</evidence>
<organism evidence="1 2">
    <name type="scientific">Stephania yunnanensis</name>
    <dbReference type="NCBI Taxonomy" id="152371"/>
    <lineage>
        <taxon>Eukaryota</taxon>
        <taxon>Viridiplantae</taxon>
        <taxon>Streptophyta</taxon>
        <taxon>Embryophyta</taxon>
        <taxon>Tracheophyta</taxon>
        <taxon>Spermatophyta</taxon>
        <taxon>Magnoliopsida</taxon>
        <taxon>Ranunculales</taxon>
        <taxon>Menispermaceae</taxon>
        <taxon>Menispermoideae</taxon>
        <taxon>Cissampelideae</taxon>
        <taxon>Stephania</taxon>
    </lineage>
</organism>
<dbReference type="EMBL" id="JBBNAF010000013">
    <property type="protein sequence ID" value="KAK9087580.1"/>
    <property type="molecule type" value="Genomic_DNA"/>
</dbReference>
<dbReference type="AlphaFoldDB" id="A0AAP0E6E8"/>
<gene>
    <name evidence="1" type="ORF">Syun_029974</name>
</gene>
<reference evidence="1 2" key="1">
    <citation type="submission" date="2024-01" db="EMBL/GenBank/DDBJ databases">
        <title>Genome assemblies of Stephania.</title>
        <authorList>
            <person name="Yang L."/>
        </authorList>
    </citation>
    <scope>NUCLEOTIDE SEQUENCE [LARGE SCALE GENOMIC DNA]</scope>
    <source>
        <strain evidence="1">YNDBR</strain>
        <tissue evidence="1">Leaf</tissue>
    </source>
</reference>
<sequence>MFFHDTFGLGVETLDYSCCTYGTLGCTRNPGERKWGHPLKGSWGYGNQVKGSGAPTKRILGVRRTV</sequence>
<proteinExistence type="predicted"/>
<dbReference type="Proteomes" id="UP001420932">
    <property type="component" value="Unassembled WGS sequence"/>
</dbReference>
<evidence type="ECO:0000313" key="1">
    <source>
        <dbReference type="EMBL" id="KAK9087580.1"/>
    </source>
</evidence>
<name>A0AAP0E6E8_9MAGN</name>